<keyword evidence="1" id="KW-1133">Transmembrane helix</keyword>
<dbReference type="PANTHER" id="PTHR38636:SF1">
    <property type="entry name" value="CHLORIDE CHANNEL PROTEIN CLC-D"/>
    <property type="match status" value="1"/>
</dbReference>
<reference evidence="2 3" key="1">
    <citation type="submission" date="2016-10" db="EMBL/GenBank/DDBJ databases">
        <title>Draft genome sequence of Coniochaeta ligniaria NRRL30616, a lignocellulolytic fungus for bioabatement of inhibitors in plant biomass hydrolysates.</title>
        <authorList>
            <consortium name="DOE Joint Genome Institute"/>
            <person name="Jimenez D.J."/>
            <person name="Hector R.E."/>
            <person name="Riley R."/>
            <person name="Sun H."/>
            <person name="Grigoriev I.V."/>
            <person name="Van Elsas J.D."/>
            <person name="Nichols N.N."/>
        </authorList>
    </citation>
    <scope>NUCLEOTIDE SEQUENCE [LARGE SCALE GENOMIC DNA]</scope>
    <source>
        <strain evidence="2 3">NRRL 30616</strain>
    </source>
</reference>
<keyword evidence="3" id="KW-1185">Reference proteome</keyword>
<feature type="transmembrane region" description="Helical" evidence="1">
    <location>
        <begin position="20"/>
        <end position="43"/>
    </location>
</feature>
<keyword evidence="1" id="KW-0812">Transmembrane</keyword>
<gene>
    <name evidence="2" type="ORF">CONLIGDRAFT_367357</name>
</gene>
<dbReference type="Pfam" id="PF08560">
    <property type="entry name" value="DUF1757"/>
    <property type="match status" value="1"/>
</dbReference>
<dbReference type="InParanoid" id="A0A1J7JKL8"/>
<dbReference type="PANTHER" id="PTHR38636">
    <property type="entry name" value="PROTEIN CBG20488"/>
    <property type="match status" value="1"/>
</dbReference>
<evidence type="ECO:0000313" key="2">
    <source>
        <dbReference type="EMBL" id="OIW30384.1"/>
    </source>
</evidence>
<accession>A0A1J7JKL8</accession>
<protein>
    <submittedName>
        <fullName evidence="2">Uncharacterized protein</fullName>
    </submittedName>
</protein>
<sequence length="163" mass="17575">MSHLFPQAAYAEDQPYAHTILAWHVLSRGFAIGAGVGSTIHLIRQVARPSPSLSILRSSGNGALIGTGLLALALVGRMRGRDEIEWKDRSYRLLWNRGQREADDWLLVGAVLEGVGVLASRELRVLGVRGVLGGMGLGSLVGMLGQSAWRYGVKGGFEEEKLV</sequence>
<organism evidence="2 3">
    <name type="scientific">Coniochaeta ligniaria NRRL 30616</name>
    <dbReference type="NCBI Taxonomy" id="1408157"/>
    <lineage>
        <taxon>Eukaryota</taxon>
        <taxon>Fungi</taxon>
        <taxon>Dikarya</taxon>
        <taxon>Ascomycota</taxon>
        <taxon>Pezizomycotina</taxon>
        <taxon>Sordariomycetes</taxon>
        <taxon>Sordariomycetidae</taxon>
        <taxon>Coniochaetales</taxon>
        <taxon>Coniochaetaceae</taxon>
        <taxon>Coniochaeta</taxon>
    </lineage>
</organism>
<feature type="transmembrane region" description="Helical" evidence="1">
    <location>
        <begin position="126"/>
        <end position="145"/>
    </location>
</feature>
<dbReference type="AlphaFoldDB" id="A0A1J7JKL8"/>
<dbReference type="EMBL" id="KV875097">
    <property type="protein sequence ID" value="OIW30384.1"/>
    <property type="molecule type" value="Genomic_DNA"/>
</dbReference>
<evidence type="ECO:0000256" key="1">
    <source>
        <dbReference type="SAM" id="Phobius"/>
    </source>
</evidence>
<feature type="transmembrane region" description="Helical" evidence="1">
    <location>
        <begin position="55"/>
        <end position="76"/>
    </location>
</feature>
<dbReference type="Proteomes" id="UP000182658">
    <property type="component" value="Unassembled WGS sequence"/>
</dbReference>
<dbReference type="OrthoDB" id="544298at2759"/>
<dbReference type="InterPro" id="IPR013869">
    <property type="entry name" value="DUF1757"/>
</dbReference>
<keyword evidence="1" id="KW-0472">Membrane</keyword>
<evidence type="ECO:0000313" key="3">
    <source>
        <dbReference type="Proteomes" id="UP000182658"/>
    </source>
</evidence>
<proteinExistence type="predicted"/>
<name>A0A1J7JKL8_9PEZI</name>